<evidence type="ECO:0000256" key="1">
    <source>
        <dbReference type="ARBA" id="ARBA00022618"/>
    </source>
</evidence>
<sequence>MEEEENDDNDEDENDIVYNNNNGENQIKSNLEKEENQIMNYENYNAKSNTTDQMEQEDENNINLDENRIYQSKNFQSQQLYHQQQVMQLKKINSNCYQDTQLNSNNFNKNNANFNLNNNSNTFNALKNYSTNFTNNNNNPNISLSQPYSCTNNNNSNNNFNSNFLSNNNVSLMSQINNFFSQQQIEVQSHISDIKDKFRINDLDKVYNKENQYKYDLDQQGPEYQYTKDIFDYLKTIEDGFKPNENYMQQMQNDINEQMRAILIDWLVDVHLKFKLVPETLYMTVNLIDRYLETNQTNRSKLQLVGVTSLFIASKYEEIYPPDLKDFVYVCDNAYTKDQILAMEGKILLENNFLLTYTSPYRFLHRYSQLMSCCESTTYLAQYFLELSLIEFKMLKYGSSNLAGSALMLANKIIQNNKMVEGEITQPTCTWNSDLQKQSQFSENNLKPAAKDLLILMTNIDRSSLQAVKRKFTSSKFSRVATIKIAQK</sequence>
<evidence type="ECO:0000259" key="7">
    <source>
        <dbReference type="SMART" id="SM01332"/>
    </source>
</evidence>
<dbReference type="SMART" id="SM01332">
    <property type="entry name" value="Cyclin_C"/>
    <property type="match status" value="1"/>
</dbReference>
<evidence type="ECO:0000313" key="8">
    <source>
        <dbReference type="EMBL" id="KRX04995.1"/>
    </source>
</evidence>
<dbReference type="Pfam" id="PF02984">
    <property type="entry name" value="Cyclin_C"/>
    <property type="match status" value="1"/>
</dbReference>
<evidence type="ECO:0000256" key="2">
    <source>
        <dbReference type="ARBA" id="ARBA00023127"/>
    </source>
</evidence>
<keyword evidence="3" id="KW-0131">Cell cycle</keyword>
<evidence type="ECO:0000313" key="9">
    <source>
        <dbReference type="Proteomes" id="UP000054937"/>
    </source>
</evidence>
<feature type="compositionally biased region" description="Acidic residues" evidence="5">
    <location>
        <begin position="1"/>
        <end position="15"/>
    </location>
</feature>
<feature type="domain" description="Cyclin-like" evidence="6">
    <location>
        <begin position="362"/>
        <end position="455"/>
    </location>
</feature>
<dbReference type="SMART" id="SM00385">
    <property type="entry name" value="CYCLIN"/>
    <property type="match status" value="2"/>
</dbReference>
<dbReference type="InParanoid" id="A0A0V0QRT6"/>
<dbReference type="PANTHER" id="PTHR10177">
    <property type="entry name" value="CYCLINS"/>
    <property type="match status" value="1"/>
</dbReference>
<dbReference type="Gene3D" id="1.10.472.10">
    <property type="entry name" value="Cyclin-like"/>
    <property type="match status" value="2"/>
</dbReference>
<keyword evidence="9" id="KW-1185">Reference proteome</keyword>
<dbReference type="SUPFAM" id="SSF47954">
    <property type="entry name" value="Cyclin-like"/>
    <property type="match status" value="2"/>
</dbReference>
<dbReference type="InterPro" id="IPR048258">
    <property type="entry name" value="Cyclins_cyclin-box"/>
</dbReference>
<reference evidence="8 9" key="1">
    <citation type="journal article" date="2015" name="Sci. Rep.">
        <title>Genome of the facultative scuticociliatosis pathogen Pseudocohnilembus persalinus provides insight into its virulence through horizontal gene transfer.</title>
        <authorList>
            <person name="Xiong J."/>
            <person name="Wang G."/>
            <person name="Cheng J."/>
            <person name="Tian M."/>
            <person name="Pan X."/>
            <person name="Warren A."/>
            <person name="Jiang C."/>
            <person name="Yuan D."/>
            <person name="Miao W."/>
        </authorList>
    </citation>
    <scope>NUCLEOTIDE SEQUENCE [LARGE SCALE GENOMIC DNA]</scope>
    <source>
        <strain evidence="8">36N120E</strain>
    </source>
</reference>
<proteinExistence type="inferred from homology"/>
<organism evidence="8 9">
    <name type="scientific">Pseudocohnilembus persalinus</name>
    <name type="common">Ciliate</name>
    <dbReference type="NCBI Taxonomy" id="266149"/>
    <lineage>
        <taxon>Eukaryota</taxon>
        <taxon>Sar</taxon>
        <taxon>Alveolata</taxon>
        <taxon>Ciliophora</taxon>
        <taxon>Intramacronucleata</taxon>
        <taxon>Oligohymenophorea</taxon>
        <taxon>Scuticociliatia</taxon>
        <taxon>Philasterida</taxon>
        <taxon>Pseudocohnilembidae</taxon>
        <taxon>Pseudocohnilembus</taxon>
    </lineage>
</organism>
<feature type="domain" description="Cyclin C-terminal" evidence="7">
    <location>
        <begin position="358"/>
        <end position="486"/>
    </location>
</feature>
<evidence type="ECO:0000256" key="5">
    <source>
        <dbReference type="SAM" id="MobiDB-lite"/>
    </source>
</evidence>
<dbReference type="GO" id="GO:0044772">
    <property type="term" value="P:mitotic cell cycle phase transition"/>
    <property type="evidence" value="ECO:0007669"/>
    <property type="project" value="InterPro"/>
</dbReference>
<dbReference type="Pfam" id="PF00134">
    <property type="entry name" value="Cyclin_N"/>
    <property type="match status" value="1"/>
</dbReference>
<keyword evidence="2 4" id="KW-0195">Cyclin</keyword>
<keyword evidence="1" id="KW-0132">Cell division</keyword>
<dbReference type="AlphaFoldDB" id="A0A0V0QRT6"/>
<dbReference type="InterPro" id="IPR006671">
    <property type="entry name" value="Cyclin_N"/>
</dbReference>
<evidence type="ECO:0000259" key="6">
    <source>
        <dbReference type="SMART" id="SM00385"/>
    </source>
</evidence>
<dbReference type="Proteomes" id="UP000054937">
    <property type="component" value="Unassembled WGS sequence"/>
</dbReference>
<dbReference type="InterPro" id="IPR036915">
    <property type="entry name" value="Cyclin-like_sf"/>
</dbReference>
<dbReference type="OrthoDB" id="5590282at2759"/>
<comment type="caution">
    <text evidence="8">The sequence shown here is derived from an EMBL/GenBank/DDBJ whole genome shotgun (WGS) entry which is preliminary data.</text>
</comment>
<dbReference type="EMBL" id="LDAU01000110">
    <property type="protein sequence ID" value="KRX04995.1"/>
    <property type="molecule type" value="Genomic_DNA"/>
</dbReference>
<accession>A0A0V0QRT6</accession>
<dbReference type="InterPro" id="IPR013763">
    <property type="entry name" value="Cyclin-like_dom"/>
</dbReference>
<dbReference type="FunFam" id="1.10.472.10:FF:000001">
    <property type="entry name" value="G2/mitotic-specific cyclin"/>
    <property type="match status" value="1"/>
</dbReference>
<comment type="similarity">
    <text evidence="4">Belongs to the cyclin family.</text>
</comment>
<dbReference type="InterPro" id="IPR004367">
    <property type="entry name" value="Cyclin_C-dom"/>
</dbReference>
<feature type="domain" description="Cyclin-like" evidence="6">
    <location>
        <begin position="265"/>
        <end position="349"/>
    </location>
</feature>
<name>A0A0V0QRT6_PSEPJ</name>
<dbReference type="OMA" id="ANDPFMV"/>
<dbReference type="InterPro" id="IPR039361">
    <property type="entry name" value="Cyclin"/>
</dbReference>
<dbReference type="GO" id="GO:0016538">
    <property type="term" value="F:cyclin-dependent protein serine/threonine kinase regulator activity"/>
    <property type="evidence" value="ECO:0007669"/>
    <property type="project" value="InterPro"/>
</dbReference>
<gene>
    <name evidence="8" type="ORF">PPERSA_06629</name>
</gene>
<evidence type="ECO:0000256" key="4">
    <source>
        <dbReference type="RuleBase" id="RU000383"/>
    </source>
</evidence>
<evidence type="ECO:0000256" key="3">
    <source>
        <dbReference type="ARBA" id="ARBA00023306"/>
    </source>
</evidence>
<protein>
    <submittedName>
        <fullName evidence="8">Cyclin-like protein</fullName>
    </submittedName>
</protein>
<feature type="compositionally biased region" description="Low complexity" evidence="5">
    <location>
        <begin position="16"/>
        <end position="25"/>
    </location>
</feature>
<dbReference type="InterPro" id="IPR046965">
    <property type="entry name" value="Cyclin_A/B-like"/>
</dbReference>
<dbReference type="GO" id="GO:0051301">
    <property type="term" value="P:cell division"/>
    <property type="evidence" value="ECO:0007669"/>
    <property type="project" value="UniProtKB-KW"/>
</dbReference>
<dbReference type="PIRSF" id="PIRSF001771">
    <property type="entry name" value="Cyclin_A_B_D_E"/>
    <property type="match status" value="1"/>
</dbReference>
<feature type="region of interest" description="Disordered" evidence="5">
    <location>
        <begin position="1"/>
        <end position="25"/>
    </location>
</feature>
<dbReference type="PROSITE" id="PS00292">
    <property type="entry name" value="CYCLINS"/>
    <property type="match status" value="1"/>
</dbReference>
<dbReference type="CDD" id="cd20507">
    <property type="entry name" value="CYCLIN_CCNB1-like_rpt1"/>
    <property type="match status" value="1"/>
</dbReference>